<dbReference type="InterPro" id="IPR001394">
    <property type="entry name" value="Peptidase_C19_UCH"/>
</dbReference>
<feature type="region of interest" description="Disordered" evidence="8">
    <location>
        <begin position="536"/>
        <end position="561"/>
    </location>
</feature>
<dbReference type="GO" id="GO:0016579">
    <property type="term" value="P:protein deubiquitination"/>
    <property type="evidence" value="ECO:0007669"/>
    <property type="project" value="InterPro"/>
</dbReference>
<reference evidence="9" key="2">
    <citation type="submission" date="2020-05" db="UniProtKB">
        <authorList>
            <consortium name="EnsemblMetazoa"/>
        </authorList>
    </citation>
    <scope>IDENTIFICATION</scope>
    <source>
        <strain evidence="9">Indian</strain>
    </source>
</reference>
<dbReference type="GO" id="GO:0070628">
    <property type="term" value="F:proteasome binding"/>
    <property type="evidence" value="ECO:0007669"/>
    <property type="project" value="TreeGrafter"/>
</dbReference>
<evidence type="ECO:0000256" key="7">
    <source>
        <dbReference type="RuleBase" id="RU366025"/>
    </source>
</evidence>
<dbReference type="PROSITE" id="PS00973">
    <property type="entry name" value="USP_2"/>
    <property type="match status" value="1"/>
</dbReference>
<dbReference type="VEuPathDB" id="VectorBase:ASTEI20_036960"/>
<feature type="region of interest" description="Disordered" evidence="8">
    <location>
        <begin position="745"/>
        <end position="768"/>
    </location>
</feature>
<comment type="catalytic activity">
    <reaction evidence="1 7">
        <text>Thiol-dependent hydrolysis of ester, thioester, amide, peptide and isopeptide bonds formed by the C-terminal Gly of ubiquitin (a 76-residue protein attached to proteins as an intracellular targeting signal).</text>
        <dbReference type="EC" id="3.4.19.12"/>
    </reaction>
</comment>
<evidence type="ECO:0000256" key="8">
    <source>
        <dbReference type="SAM" id="MobiDB-lite"/>
    </source>
</evidence>
<dbReference type="GO" id="GO:0004843">
    <property type="term" value="F:cysteine-type deubiquitinase activity"/>
    <property type="evidence" value="ECO:0007669"/>
    <property type="project" value="UniProtKB-UniRule"/>
</dbReference>
<evidence type="ECO:0000256" key="4">
    <source>
        <dbReference type="ARBA" id="ARBA00022786"/>
    </source>
</evidence>
<dbReference type="AlphaFoldDB" id="A0A182YNE6"/>
<dbReference type="Pfam" id="PF00443">
    <property type="entry name" value="UCH"/>
    <property type="match status" value="1"/>
</dbReference>
<protein>
    <recommendedName>
        <fullName evidence="7">Ubiquitin carboxyl-terminal hydrolase</fullName>
        <ecNumber evidence="7">3.4.19.12</ecNumber>
    </recommendedName>
</protein>
<dbReference type="EnsemblMetazoa" id="ASTEI09982-RA">
    <property type="protein sequence ID" value="ASTEI09982-PA"/>
    <property type="gene ID" value="ASTEI09982"/>
</dbReference>
<evidence type="ECO:0000313" key="10">
    <source>
        <dbReference type="Proteomes" id="UP000076408"/>
    </source>
</evidence>
<dbReference type="PANTHER" id="PTHR43982">
    <property type="entry name" value="UBIQUITIN CARBOXYL-TERMINAL HYDROLASE"/>
    <property type="match status" value="1"/>
</dbReference>
<dbReference type="PROSITE" id="PS50235">
    <property type="entry name" value="USP_3"/>
    <property type="match status" value="1"/>
</dbReference>
<evidence type="ECO:0000256" key="1">
    <source>
        <dbReference type="ARBA" id="ARBA00000707"/>
    </source>
</evidence>
<reference evidence="10" key="1">
    <citation type="journal article" date="2014" name="Genome Biol.">
        <title>Genome analysis of a major urban malaria vector mosquito, Anopheles stephensi.</title>
        <authorList>
            <person name="Jiang X."/>
            <person name="Peery A."/>
            <person name="Hall A.B."/>
            <person name="Sharma A."/>
            <person name="Chen X.G."/>
            <person name="Waterhouse R.M."/>
            <person name="Komissarov A."/>
            <person name="Riehle M.M."/>
            <person name="Shouche Y."/>
            <person name="Sharakhova M.V."/>
            <person name="Lawson D."/>
            <person name="Pakpour N."/>
            <person name="Arensburger P."/>
            <person name="Davidson V.L."/>
            <person name="Eiglmeier K."/>
            <person name="Emrich S."/>
            <person name="George P."/>
            <person name="Kennedy R.C."/>
            <person name="Mane S.P."/>
            <person name="Maslen G."/>
            <person name="Oringanje C."/>
            <person name="Qi Y."/>
            <person name="Settlage R."/>
            <person name="Tojo M."/>
            <person name="Tubio J.M."/>
            <person name="Unger M.F."/>
            <person name="Wang B."/>
            <person name="Vernick K.D."/>
            <person name="Ribeiro J.M."/>
            <person name="James A.A."/>
            <person name="Michel K."/>
            <person name="Riehle M.A."/>
            <person name="Luckhart S."/>
            <person name="Sharakhov I.V."/>
            <person name="Tu Z."/>
        </authorList>
    </citation>
    <scope>NUCLEOTIDE SEQUENCE [LARGE SCALE GENOMIC DNA]</scope>
    <source>
        <strain evidence="10">Indian</strain>
    </source>
</reference>
<feature type="compositionally biased region" description="Polar residues" evidence="8">
    <location>
        <begin position="757"/>
        <end position="768"/>
    </location>
</feature>
<dbReference type="InterPro" id="IPR038765">
    <property type="entry name" value="Papain-like_cys_pep_sf"/>
</dbReference>
<dbReference type="GO" id="GO:0061136">
    <property type="term" value="P:regulation of proteasomal protein catabolic process"/>
    <property type="evidence" value="ECO:0007669"/>
    <property type="project" value="TreeGrafter"/>
</dbReference>
<dbReference type="GO" id="GO:0043161">
    <property type="term" value="P:proteasome-mediated ubiquitin-dependent protein catabolic process"/>
    <property type="evidence" value="ECO:0007669"/>
    <property type="project" value="InterPro"/>
</dbReference>
<accession>A0A182YNE6</accession>
<dbReference type="PROSITE" id="PS00972">
    <property type="entry name" value="USP_1"/>
    <property type="match status" value="1"/>
</dbReference>
<dbReference type="InterPro" id="IPR044635">
    <property type="entry name" value="UBP14-like"/>
</dbReference>
<keyword evidence="10" id="KW-1185">Reference proteome</keyword>
<sequence length="768" mass="86029">MPSFTVNVKWGKESFKDVEVNTDEEPMLFKAQLFALTGVQPDRQKVLCKGISLKDDEWNMPIKSGATLLLLGTKEEVPQEPVEKPKFIEDMNENEIATAFDTPAGLVNLGNTCYMNATLQCLRSVRELRDALKEYKEDSSGASGLAGLASPHAITMSMKSLFEDMERRNDSITPVLFLQRFHAAFPSFSQTGENGTYRQQDANEYWSELLKMLQQKLPAQKLSAEQGVKHSSFIDQWFGGTFDVQMKCTEAEDEPVSKSKENFLQLSCFISTEVKYMHSGLRLRLKEQLTKMSPSLGRDAVYSKTVEVPDANIVEVVDGSASFGTEIDYDQYGGVDGHYEEVTCETEDSQGLMGHHHLHHHHHGDDDEEILHHEPDIGQAVHEEVLDSSGDAMCVYGDINLENEIYIESATTTTNPGPSSRKRKSLKQSRSSGIRGNDNHSNHHHHSHHHHGLTAVEQLDVTHKRRRWEQKQVQIKTMEGEFSVTMWASGTDDDDGSNPEIDPDYTEYMTGKKITPDCDTIPGIDLSDPKQLSEFTRPAHKTKASSAGKLSSSSSSSSSNSLISRLPAYLTVQFVRFQYKGKEGINAKVLKDIKFPIEFDAYELCTPELQEKLSPVRAKFNEVSNAEVERTLKGKNKSKAELEKEKPKTIPQPYCFEDDLGSNNSGYYTLQAVLTHQGRSSSSGHYVGWVRHKDDQWIMFNDDHVSPVDQESILKLSGGGDWHCAYVLLYGPKVLELPVEMVDKEAGGDQQQQQQQGTATTGENMSVD</sequence>
<dbReference type="InterPro" id="IPR018200">
    <property type="entry name" value="USP_CS"/>
</dbReference>
<dbReference type="Gene3D" id="3.90.70.10">
    <property type="entry name" value="Cysteine proteinases"/>
    <property type="match status" value="2"/>
</dbReference>
<comment type="similarity">
    <text evidence="2">Belongs to the peptidase C19 family. USP14/UBP6 subfamily.</text>
</comment>
<dbReference type="SUPFAM" id="SSF54001">
    <property type="entry name" value="Cysteine proteinases"/>
    <property type="match status" value="1"/>
</dbReference>
<dbReference type="STRING" id="30069.A0A182YNE6"/>
<dbReference type="PANTHER" id="PTHR43982:SF1">
    <property type="entry name" value="UBIQUITIN CARBOXYL-TERMINAL HYDROLASE 14"/>
    <property type="match status" value="1"/>
</dbReference>
<feature type="compositionally biased region" description="Basic residues" evidence="8">
    <location>
        <begin position="442"/>
        <end position="452"/>
    </location>
</feature>
<dbReference type="VEuPathDB" id="VectorBase:ASTE007593"/>
<keyword evidence="3 7" id="KW-0645">Protease</keyword>
<dbReference type="InterPro" id="IPR028889">
    <property type="entry name" value="USP"/>
</dbReference>
<dbReference type="InterPro" id="IPR029071">
    <property type="entry name" value="Ubiquitin-like_domsf"/>
</dbReference>
<evidence type="ECO:0000313" key="9">
    <source>
        <dbReference type="EnsemblMetazoa" id="ASTEI09982-PA"/>
    </source>
</evidence>
<feature type="region of interest" description="Disordered" evidence="8">
    <location>
        <begin position="410"/>
        <end position="454"/>
    </location>
</feature>
<feature type="compositionally biased region" description="Low complexity" evidence="8">
    <location>
        <begin position="545"/>
        <end position="561"/>
    </location>
</feature>
<keyword evidence="6 7" id="KW-0788">Thiol protease</keyword>
<dbReference type="VEuPathDB" id="VectorBase:ASTE007592"/>
<dbReference type="CDD" id="cd16104">
    <property type="entry name" value="Ubl_USP14_like"/>
    <property type="match status" value="1"/>
</dbReference>
<evidence type="ECO:0000256" key="2">
    <source>
        <dbReference type="ARBA" id="ARBA00008739"/>
    </source>
</evidence>
<evidence type="ECO:0000256" key="3">
    <source>
        <dbReference type="ARBA" id="ARBA00022670"/>
    </source>
</evidence>
<keyword evidence="4 7" id="KW-0833">Ubl conjugation pathway</keyword>
<dbReference type="InterPro" id="IPR000626">
    <property type="entry name" value="Ubiquitin-like_dom"/>
</dbReference>
<evidence type="ECO:0000256" key="6">
    <source>
        <dbReference type="ARBA" id="ARBA00022807"/>
    </source>
</evidence>
<dbReference type="OMA" id="MPIKSGA"/>
<dbReference type="VEuPathDB" id="VectorBase:ASTEI20_042270"/>
<dbReference type="SMART" id="SM00213">
    <property type="entry name" value="UBQ"/>
    <property type="match status" value="1"/>
</dbReference>
<dbReference type="PROSITE" id="PS50053">
    <property type="entry name" value="UBIQUITIN_2"/>
    <property type="match status" value="1"/>
</dbReference>
<dbReference type="Gene3D" id="3.10.20.90">
    <property type="entry name" value="Phosphatidylinositol 3-kinase Catalytic Subunit, Chain A, domain 1"/>
    <property type="match status" value="1"/>
</dbReference>
<organism evidence="9 10">
    <name type="scientific">Anopheles stephensi</name>
    <name type="common">Indo-Pakistan malaria mosquito</name>
    <dbReference type="NCBI Taxonomy" id="30069"/>
    <lineage>
        <taxon>Eukaryota</taxon>
        <taxon>Metazoa</taxon>
        <taxon>Ecdysozoa</taxon>
        <taxon>Arthropoda</taxon>
        <taxon>Hexapoda</taxon>
        <taxon>Insecta</taxon>
        <taxon>Pterygota</taxon>
        <taxon>Neoptera</taxon>
        <taxon>Endopterygota</taxon>
        <taxon>Diptera</taxon>
        <taxon>Nematocera</taxon>
        <taxon>Culicoidea</taxon>
        <taxon>Culicidae</taxon>
        <taxon>Anophelinae</taxon>
        <taxon>Anopheles</taxon>
    </lineage>
</organism>
<proteinExistence type="inferred from homology"/>
<dbReference type="Proteomes" id="UP000076408">
    <property type="component" value="Unassembled WGS sequence"/>
</dbReference>
<evidence type="ECO:0000256" key="5">
    <source>
        <dbReference type="ARBA" id="ARBA00022801"/>
    </source>
</evidence>
<keyword evidence="5 7" id="KW-0378">Hydrolase</keyword>
<feature type="region of interest" description="Disordered" evidence="8">
    <location>
        <begin position="346"/>
        <end position="369"/>
    </location>
</feature>
<name>A0A182YNE6_ANOST</name>
<dbReference type="VEuPathDB" id="VectorBase:ASTE007594"/>
<dbReference type="VEuPathDB" id="VectorBase:ASTEI09982"/>
<dbReference type="SUPFAM" id="SSF54236">
    <property type="entry name" value="Ubiquitin-like"/>
    <property type="match status" value="1"/>
</dbReference>
<dbReference type="EC" id="3.4.19.12" evidence="7"/>